<sequence length="344" mass="38575">VDVLEKVDLVSRPPTEEVVTRGELRALFETKSRPKHYIGLEISGRLHLGSLVTTGFKINDFIRAGVDCTVFLADWHTLINDKMGGDQDLILRVSKYYADAFRIVCPGVNIVLGSDLYDLRKEYWSELVRFTKHMSLARTMRTLTIMGRTEGEDKIDLARLLYPPMQATDIHFLDADIAHAGMDQRKIHMLAREIFPKMGWSVPVAVHHRLLPGLIRRPDGQDIGKMSKTDPGNSISVHDSDDVIQSKVRKAWCEQGVVEGNPPLAICRDIIFHRFGSVTIERPAKFGGDATFGSYDSLEAEFGAGRIHPMDLKQTVARYLTEIIGPIRDKLVLGDDLTDTVKPA</sequence>
<comment type="catalytic activity">
    <reaction evidence="8">
        <text>tRNA(Tyr) + L-tyrosine + ATP = L-tyrosyl-tRNA(Tyr) + AMP + diphosphate + H(+)</text>
        <dbReference type="Rhea" id="RHEA:10220"/>
        <dbReference type="Rhea" id="RHEA-COMP:9706"/>
        <dbReference type="Rhea" id="RHEA-COMP:9707"/>
        <dbReference type="ChEBI" id="CHEBI:15378"/>
        <dbReference type="ChEBI" id="CHEBI:30616"/>
        <dbReference type="ChEBI" id="CHEBI:33019"/>
        <dbReference type="ChEBI" id="CHEBI:58315"/>
        <dbReference type="ChEBI" id="CHEBI:78442"/>
        <dbReference type="ChEBI" id="CHEBI:78536"/>
        <dbReference type="ChEBI" id="CHEBI:456215"/>
        <dbReference type="EC" id="6.1.1.1"/>
    </reaction>
</comment>
<evidence type="ECO:0000256" key="9">
    <source>
        <dbReference type="RuleBase" id="RU363036"/>
    </source>
</evidence>
<dbReference type="Gene3D" id="1.10.240.10">
    <property type="entry name" value="Tyrosyl-Transfer RNA Synthetase"/>
    <property type="match status" value="1"/>
</dbReference>
<evidence type="ECO:0000313" key="11">
    <source>
        <dbReference type="Proteomes" id="UP001174909"/>
    </source>
</evidence>
<accession>A0AA35TNJ1</accession>
<dbReference type="PANTHER" id="PTHR46264">
    <property type="entry name" value="TYROSINE-TRNA LIGASE"/>
    <property type="match status" value="1"/>
</dbReference>
<keyword evidence="6 9" id="KW-0030">Aminoacyl-tRNA synthetase</keyword>
<dbReference type="InterPro" id="IPR002305">
    <property type="entry name" value="aa-tRNA-synth_Ic"/>
</dbReference>
<keyword evidence="3 9" id="KW-0547">Nucleotide-binding</keyword>
<keyword evidence="2 9" id="KW-0436">Ligase</keyword>
<evidence type="ECO:0000256" key="5">
    <source>
        <dbReference type="ARBA" id="ARBA00022917"/>
    </source>
</evidence>
<evidence type="ECO:0000313" key="10">
    <source>
        <dbReference type="EMBL" id="CAI8050866.1"/>
    </source>
</evidence>
<keyword evidence="5 9" id="KW-0648">Protein biosynthesis</keyword>
<dbReference type="Pfam" id="PF00579">
    <property type="entry name" value="tRNA-synt_1b"/>
    <property type="match status" value="1"/>
</dbReference>
<proteinExistence type="inferred from homology"/>
<evidence type="ECO:0000256" key="4">
    <source>
        <dbReference type="ARBA" id="ARBA00022840"/>
    </source>
</evidence>
<evidence type="ECO:0000256" key="1">
    <source>
        <dbReference type="ARBA" id="ARBA00013160"/>
    </source>
</evidence>
<name>A0AA35TNJ1_GEOBA</name>
<reference evidence="10" key="1">
    <citation type="submission" date="2023-03" db="EMBL/GenBank/DDBJ databases">
        <authorList>
            <person name="Steffen K."/>
            <person name="Cardenas P."/>
        </authorList>
    </citation>
    <scope>NUCLEOTIDE SEQUENCE</scope>
</reference>
<dbReference type="InterPro" id="IPR014729">
    <property type="entry name" value="Rossmann-like_a/b/a_fold"/>
</dbReference>
<dbReference type="EC" id="6.1.1.1" evidence="1"/>
<dbReference type="GO" id="GO:0005524">
    <property type="term" value="F:ATP binding"/>
    <property type="evidence" value="ECO:0007669"/>
    <property type="project" value="UniProtKB-KW"/>
</dbReference>
<keyword evidence="4 9" id="KW-0067">ATP-binding</keyword>
<dbReference type="GO" id="GO:0005737">
    <property type="term" value="C:cytoplasm"/>
    <property type="evidence" value="ECO:0007669"/>
    <property type="project" value="TreeGrafter"/>
</dbReference>
<dbReference type="SUPFAM" id="SSF52374">
    <property type="entry name" value="Nucleotidylyl transferase"/>
    <property type="match status" value="1"/>
</dbReference>
<protein>
    <recommendedName>
        <fullName evidence="1">tyrosine--tRNA ligase</fullName>
        <ecNumber evidence="1">6.1.1.1</ecNumber>
    </recommendedName>
    <alternativeName>
        <fullName evidence="7">Tyrosyl-tRNA synthetase</fullName>
    </alternativeName>
</protein>
<organism evidence="10 11">
    <name type="scientific">Geodia barretti</name>
    <name type="common">Barrett's horny sponge</name>
    <dbReference type="NCBI Taxonomy" id="519541"/>
    <lineage>
        <taxon>Eukaryota</taxon>
        <taxon>Metazoa</taxon>
        <taxon>Porifera</taxon>
        <taxon>Demospongiae</taxon>
        <taxon>Heteroscleromorpha</taxon>
        <taxon>Tetractinellida</taxon>
        <taxon>Astrophorina</taxon>
        <taxon>Geodiidae</taxon>
        <taxon>Geodia</taxon>
    </lineage>
</organism>
<dbReference type="AlphaFoldDB" id="A0AA35TNJ1"/>
<dbReference type="InterPro" id="IPR023617">
    <property type="entry name" value="Tyr-tRNA-ligase_arc/euk-type"/>
</dbReference>
<dbReference type="EMBL" id="CASHTH010003886">
    <property type="protein sequence ID" value="CAI8050866.1"/>
    <property type="molecule type" value="Genomic_DNA"/>
</dbReference>
<gene>
    <name evidence="10" type="ORF">GBAR_LOCUS27900</name>
</gene>
<dbReference type="PIRSF" id="PIRSF006588">
    <property type="entry name" value="TyrRS_arch_euk"/>
    <property type="match status" value="1"/>
</dbReference>
<evidence type="ECO:0000256" key="6">
    <source>
        <dbReference type="ARBA" id="ARBA00023146"/>
    </source>
</evidence>
<feature type="non-terminal residue" evidence="10">
    <location>
        <position position="1"/>
    </location>
</feature>
<comment type="caution">
    <text evidence="10">The sequence shown here is derived from an EMBL/GenBank/DDBJ whole genome shotgun (WGS) entry which is preliminary data.</text>
</comment>
<evidence type="ECO:0000256" key="2">
    <source>
        <dbReference type="ARBA" id="ARBA00022598"/>
    </source>
</evidence>
<dbReference type="Gene3D" id="3.40.50.620">
    <property type="entry name" value="HUPs"/>
    <property type="match status" value="1"/>
</dbReference>
<dbReference type="NCBIfam" id="NF006330">
    <property type="entry name" value="PRK08560.1"/>
    <property type="match status" value="1"/>
</dbReference>
<evidence type="ECO:0000256" key="7">
    <source>
        <dbReference type="ARBA" id="ARBA00033323"/>
    </source>
</evidence>
<keyword evidence="11" id="KW-1185">Reference proteome</keyword>
<dbReference type="GO" id="GO:0006437">
    <property type="term" value="P:tyrosyl-tRNA aminoacylation"/>
    <property type="evidence" value="ECO:0007669"/>
    <property type="project" value="TreeGrafter"/>
</dbReference>
<dbReference type="PANTHER" id="PTHR46264:SF4">
    <property type="entry name" value="TYROSINE--TRNA LIGASE, CYTOPLASMIC"/>
    <property type="match status" value="1"/>
</dbReference>
<dbReference type="InterPro" id="IPR050489">
    <property type="entry name" value="Tyr-tRNA_synthase"/>
</dbReference>
<dbReference type="Proteomes" id="UP001174909">
    <property type="component" value="Unassembled WGS sequence"/>
</dbReference>
<evidence type="ECO:0000256" key="8">
    <source>
        <dbReference type="ARBA" id="ARBA00048248"/>
    </source>
</evidence>
<dbReference type="GO" id="GO:0004831">
    <property type="term" value="F:tyrosine-tRNA ligase activity"/>
    <property type="evidence" value="ECO:0007669"/>
    <property type="project" value="UniProtKB-EC"/>
</dbReference>
<evidence type="ECO:0000256" key="3">
    <source>
        <dbReference type="ARBA" id="ARBA00022741"/>
    </source>
</evidence>
<comment type="similarity">
    <text evidence="9">Belongs to the class-I aminoacyl-tRNA synthetase family.</text>
</comment>